<dbReference type="Pfam" id="PF07797">
    <property type="entry name" value="DUF1639"/>
    <property type="match status" value="1"/>
</dbReference>
<feature type="region of interest" description="Disordered" evidence="1">
    <location>
        <begin position="45"/>
        <end position="69"/>
    </location>
</feature>
<dbReference type="PANTHER" id="PTHR33130:SF12">
    <property type="entry name" value="EXPRESSED PROTEIN"/>
    <property type="match status" value="1"/>
</dbReference>
<dbReference type="AlphaFoldDB" id="A0ABD1WRC6"/>
<evidence type="ECO:0000313" key="2">
    <source>
        <dbReference type="EMBL" id="KAL2552141.1"/>
    </source>
</evidence>
<sequence>MAMKCYKLPHRPKRAKLIQITILFISLGAWLFDLYQEMYEVREKKTSKKKPRGLKAMENMEGDSEHDSLAHKRGCDKLQRTLAAKNLLFSAKNVFGKSAHHHRRQHFSSTIGDISYPPSSSAKKMQESKPKYYTRRSHLHSSIARRTISYVYSPFLLTTLAGNISPKSIVVAYSS</sequence>
<proteinExistence type="predicted"/>
<protein>
    <submittedName>
        <fullName evidence="2">Uncharacterized protein</fullName>
    </submittedName>
</protein>
<comment type="caution">
    <text evidence="2">The sequence shown here is derived from an EMBL/GenBank/DDBJ whole genome shotgun (WGS) entry which is preliminary data.</text>
</comment>
<dbReference type="PANTHER" id="PTHR33130">
    <property type="entry name" value="PUTATIVE (DUF1639)-RELATED"/>
    <property type="match status" value="1"/>
</dbReference>
<dbReference type="Proteomes" id="UP001604277">
    <property type="component" value="Unassembled WGS sequence"/>
</dbReference>
<name>A0ABD1WRC6_9LAMI</name>
<evidence type="ECO:0000256" key="1">
    <source>
        <dbReference type="SAM" id="MobiDB-lite"/>
    </source>
</evidence>
<reference evidence="3" key="1">
    <citation type="submission" date="2024-07" db="EMBL/GenBank/DDBJ databases">
        <title>Two chromosome-level genome assemblies of Korean endemic species Abeliophyllum distichum and Forsythia ovata (Oleaceae).</title>
        <authorList>
            <person name="Jang H."/>
        </authorList>
    </citation>
    <scope>NUCLEOTIDE SEQUENCE [LARGE SCALE GENOMIC DNA]</scope>
</reference>
<gene>
    <name evidence="2" type="ORF">Fot_05760</name>
</gene>
<keyword evidence="3" id="KW-1185">Reference proteome</keyword>
<dbReference type="EMBL" id="JBFOLJ010000002">
    <property type="protein sequence ID" value="KAL2552141.1"/>
    <property type="molecule type" value="Genomic_DNA"/>
</dbReference>
<evidence type="ECO:0000313" key="3">
    <source>
        <dbReference type="Proteomes" id="UP001604277"/>
    </source>
</evidence>
<dbReference type="InterPro" id="IPR012438">
    <property type="entry name" value="DUF1639"/>
</dbReference>
<organism evidence="2 3">
    <name type="scientific">Forsythia ovata</name>
    <dbReference type="NCBI Taxonomy" id="205694"/>
    <lineage>
        <taxon>Eukaryota</taxon>
        <taxon>Viridiplantae</taxon>
        <taxon>Streptophyta</taxon>
        <taxon>Embryophyta</taxon>
        <taxon>Tracheophyta</taxon>
        <taxon>Spermatophyta</taxon>
        <taxon>Magnoliopsida</taxon>
        <taxon>eudicotyledons</taxon>
        <taxon>Gunneridae</taxon>
        <taxon>Pentapetalae</taxon>
        <taxon>asterids</taxon>
        <taxon>lamiids</taxon>
        <taxon>Lamiales</taxon>
        <taxon>Oleaceae</taxon>
        <taxon>Forsythieae</taxon>
        <taxon>Forsythia</taxon>
    </lineage>
</organism>
<accession>A0ABD1WRC6</accession>